<accession>A0A553USF0</accession>
<dbReference type="GO" id="GO:0016853">
    <property type="term" value="F:isomerase activity"/>
    <property type="evidence" value="ECO:0007669"/>
    <property type="project" value="UniProtKB-KW"/>
</dbReference>
<dbReference type="EMBL" id="VKDB01000014">
    <property type="protein sequence ID" value="TSA83147.1"/>
    <property type="molecule type" value="Genomic_DNA"/>
</dbReference>
<comment type="cofactor">
    <cofactor evidence="9">
        <name>Mg(2+)</name>
        <dbReference type="ChEBI" id="CHEBI:18420"/>
    </cofactor>
    <text evidence="9">Binds 2 magnesium ions per subunit.</text>
</comment>
<comment type="function">
    <text evidence="9">Involved in the biosynthesis of branched-chain amino acids (BCAA). Catalyzes an alkyl-migration followed by a ketol-acid reduction of (S)-2-acetolactate (S2AL) to yield (R)-2,3-dihydroxy-isovalerate. In the isomerase reaction, S2AL is rearranged via a Mg-dependent methyl migration to produce 3-hydroxy-3-methyl-2-ketobutyrate (HMKB). In the reductase reaction, this 2-ketoacid undergoes a metal-dependent reduction by NADPH to yield (R)-2,3-dihydroxy-isovalerate.</text>
</comment>
<dbReference type="OrthoDB" id="9804088at2"/>
<dbReference type="GO" id="GO:0000287">
    <property type="term" value="F:magnesium ion binding"/>
    <property type="evidence" value="ECO:0007669"/>
    <property type="project" value="UniProtKB-UniRule"/>
</dbReference>
<comment type="catalytic activity">
    <reaction evidence="9">
        <text>(2R)-2,3-dihydroxy-3-methylbutanoate + NADP(+) = (2S)-2-acetolactate + NADPH + H(+)</text>
        <dbReference type="Rhea" id="RHEA:22068"/>
        <dbReference type="ChEBI" id="CHEBI:15378"/>
        <dbReference type="ChEBI" id="CHEBI:49072"/>
        <dbReference type="ChEBI" id="CHEBI:57783"/>
        <dbReference type="ChEBI" id="CHEBI:58349"/>
        <dbReference type="ChEBI" id="CHEBI:58476"/>
        <dbReference type="EC" id="1.1.1.86"/>
    </reaction>
</comment>
<dbReference type="InterPro" id="IPR013023">
    <property type="entry name" value="KARI"/>
</dbReference>
<dbReference type="PANTHER" id="PTHR21371:SF1">
    <property type="entry name" value="KETOL-ACID REDUCTOISOMERASE, MITOCHONDRIAL"/>
    <property type="match status" value="1"/>
</dbReference>
<evidence type="ECO:0000259" key="12">
    <source>
        <dbReference type="PROSITE" id="PS51851"/>
    </source>
</evidence>
<evidence type="ECO:0000256" key="5">
    <source>
        <dbReference type="ARBA" id="ARBA00022723"/>
    </source>
</evidence>
<evidence type="ECO:0000313" key="13">
    <source>
        <dbReference type="EMBL" id="TSA83147.1"/>
    </source>
</evidence>
<feature type="binding site" evidence="9 10">
    <location>
        <position position="196"/>
    </location>
    <ligand>
        <name>Mg(2+)</name>
        <dbReference type="ChEBI" id="CHEBI:18420"/>
        <label>1</label>
    </ligand>
</feature>
<organism evidence="13 14">
    <name type="scientific">Deinococcus detaillensis</name>
    <dbReference type="NCBI Taxonomy" id="2592048"/>
    <lineage>
        <taxon>Bacteria</taxon>
        <taxon>Thermotogati</taxon>
        <taxon>Deinococcota</taxon>
        <taxon>Deinococci</taxon>
        <taxon>Deinococcales</taxon>
        <taxon>Deinococcaceae</taxon>
        <taxon>Deinococcus</taxon>
    </lineage>
</organism>
<comment type="pathway">
    <text evidence="1 9">Amino-acid biosynthesis; L-valine biosynthesis; L-valine from pyruvate: step 2/4.</text>
</comment>
<dbReference type="InterPro" id="IPR008927">
    <property type="entry name" value="6-PGluconate_DH-like_C_sf"/>
</dbReference>
<evidence type="ECO:0000256" key="10">
    <source>
        <dbReference type="PROSITE-ProRule" id="PRU01198"/>
    </source>
</evidence>
<comment type="caution">
    <text evidence="9">Lacks conserved residue(s) required for the propagation of feature annotation.</text>
</comment>
<evidence type="ECO:0000256" key="2">
    <source>
        <dbReference type="ARBA" id="ARBA00004885"/>
    </source>
</evidence>
<evidence type="ECO:0000256" key="3">
    <source>
        <dbReference type="ARBA" id="ARBA00010318"/>
    </source>
</evidence>
<dbReference type="Gene3D" id="6.10.240.10">
    <property type="match status" value="1"/>
</dbReference>
<dbReference type="GO" id="GO:0004455">
    <property type="term" value="F:ketol-acid reductoisomerase activity"/>
    <property type="evidence" value="ECO:0007669"/>
    <property type="project" value="UniProtKB-UniRule"/>
</dbReference>
<evidence type="ECO:0000256" key="8">
    <source>
        <dbReference type="ARBA" id="ARBA00023304"/>
    </source>
</evidence>
<feature type="binding site" evidence="9">
    <location>
        <position position="54"/>
    </location>
    <ligand>
        <name>NADP(+)</name>
        <dbReference type="ChEBI" id="CHEBI:58349"/>
    </ligand>
</feature>
<comment type="similarity">
    <text evidence="3 9 10">Belongs to the ketol-acid reductoisomerase family.</text>
</comment>
<evidence type="ECO:0000256" key="4">
    <source>
        <dbReference type="ARBA" id="ARBA00022605"/>
    </source>
</evidence>
<feature type="binding site" evidence="9 10">
    <location>
        <position position="192"/>
    </location>
    <ligand>
        <name>Mg(2+)</name>
        <dbReference type="ChEBI" id="CHEBI:18420"/>
        <label>1</label>
    </ligand>
</feature>
<dbReference type="PANTHER" id="PTHR21371">
    <property type="entry name" value="KETOL-ACID REDUCTOISOMERASE, MITOCHONDRIAL"/>
    <property type="match status" value="1"/>
</dbReference>
<dbReference type="SUPFAM" id="SSF51735">
    <property type="entry name" value="NAD(P)-binding Rossmann-fold domains"/>
    <property type="match status" value="1"/>
</dbReference>
<proteinExistence type="inferred from homology"/>
<feature type="binding site" evidence="9 10">
    <location>
        <position position="228"/>
    </location>
    <ligand>
        <name>Mg(2+)</name>
        <dbReference type="ChEBI" id="CHEBI:18420"/>
        <label>2</label>
    </ligand>
</feature>
<name>A0A553USF0_9DEIO</name>
<keyword evidence="8 9" id="KW-0100">Branched-chain amino acid biosynthesis</keyword>
<evidence type="ECO:0000256" key="9">
    <source>
        <dbReference type="HAMAP-Rule" id="MF_00435"/>
    </source>
</evidence>
<dbReference type="HAMAP" id="MF_00435">
    <property type="entry name" value="IlvC"/>
    <property type="match status" value="1"/>
</dbReference>
<evidence type="ECO:0000256" key="7">
    <source>
        <dbReference type="ARBA" id="ARBA00023002"/>
    </source>
</evidence>
<dbReference type="InterPro" id="IPR036291">
    <property type="entry name" value="NAD(P)-bd_dom_sf"/>
</dbReference>
<feature type="binding site" evidence="9">
    <location>
        <position position="52"/>
    </location>
    <ligand>
        <name>NADP(+)</name>
        <dbReference type="ChEBI" id="CHEBI:58349"/>
    </ligand>
</feature>
<dbReference type="Pfam" id="PF07991">
    <property type="entry name" value="KARI_N"/>
    <property type="match status" value="1"/>
</dbReference>
<dbReference type="AlphaFoldDB" id="A0A553USF0"/>
<feature type="binding site" evidence="9">
    <location>
        <position position="49"/>
    </location>
    <ligand>
        <name>NADP(+)</name>
        <dbReference type="ChEBI" id="CHEBI:58349"/>
    </ligand>
</feature>
<dbReference type="SUPFAM" id="SSF48179">
    <property type="entry name" value="6-phosphogluconate dehydrogenase C-terminal domain-like"/>
    <property type="match status" value="1"/>
</dbReference>
<feature type="binding site" evidence="9">
    <location>
        <position position="135"/>
    </location>
    <ligand>
        <name>NADP(+)</name>
        <dbReference type="ChEBI" id="CHEBI:58349"/>
    </ligand>
</feature>
<dbReference type="GO" id="GO:0005829">
    <property type="term" value="C:cytosol"/>
    <property type="evidence" value="ECO:0007669"/>
    <property type="project" value="TreeGrafter"/>
</dbReference>
<dbReference type="EC" id="1.1.1.86" evidence="9"/>
<dbReference type="FunFam" id="3.40.50.720:FF:000023">
    <property type="entry name" value="Ketol-acid reductoisomerase (NADP(+))"/>
    <property type="match status" value="1"/>
</dbReference>
<comment type="pathway">
    <text evidence="2 9">Amino-acid biosynthesis; L-isoleucine biosynthesis; L-isoleucine from 2-oxobutanoate: step 2/4.</text>
</comment>
<feature type="binding site" evidence="9 10">
    <location>
        <position position="232"/>
    </location>
    <ligand>
        <name>Mg(2+)</name>
        <dbReference type="ChEBI" id="CHEBI:18420"/>
        <label>2</label>
    </ligand>
</feature>
<comment type="caution">
    <text evidence="13">The sequence shown here is derived from an EMBL/GenBank/DDBJ whole genome shotgun (WGS) entry which is preliminary data.</text>
</comment>
<protein>
    <recommendedName>
        <fullName evidence="9">Ketol-acid reductoisomerase (NADP(+))</fullName>
        <shortName evidence="9">KARI</shortName>
        <ecNumber evidence="9">1.1.1.86</ecNumber>
    </recommendedName>
    <alternativeName>
        <fullName evidence="9">Acetohydroxy-acid isomeroreductase</fullName>
        <shortName evidence="9">AHIR</shortName>
    </alternativeName>
    <alternativeName>
        <fullName evidence="9">Alpha-keto-beta-hydroxylacyl reductoisomerase</fullName>
    </alternativeName>
</protein>
<keyword evidence="14" id="KW-1185">Reference proteome</keyword>
<keyword evidence="13" id="KW-0413">Isomerase</keyword>
<dbReference type="InterPro" id="IPR013116">
    <property type="entry name" value="KARI_N"/>
</dbReference>
<evidence type="ECO:0000313" key="14">
    <source>
        <dbReference type="Proteomes" id="UP000316092"/>
    </source>
</evidence>
<evidence type="ECO:0000256" key="6">
    <source>
        <dbReference type="ARBA" id="ARBA00022842"/>
    </source>
</evidence>
<dbReference type="Pfam" id="PF01450">
    <property type="entry name" value="KARI_C"/>
    <property type="match status" value="1"/>
</dbReference>
<dbReference type="NCBIfam" id="TIGR00465">
    <property type="entry name" value="ilvC"/>
    <property type="match status" value="1"/>
</dbReference>
<dbReference type="UniPathway" id="UPA00049">
    <property type="reaction ID" value="UER00060"/>
</dbReference>
<dbReference type="GO" id="GO:0050661">
    <property type="term" value="F:NADP binding"/>
    <property type="evidence" value="ECO:0007669"/>
    <property type="project" value="InterPro"/>
</dbReference>
<keyword evidence="9" id="KW-0521">NADP</keyword>
<dbReference type="NCBIfam" id="NF009940">
    <property type="entry name" value="PRK13403.1"/>
    <property type="match status" value="1"/>
</dbReference>
<evidence type="ECO:0000256" key="1">
    <source>
        <dbReference type="ARBA" id="ARBA00004864"/>
    </source>
</evidence>
<keyword evidence="5 9" id="KW-0479">Metal-binding</keyword>
<feature type="domain" description="KARI N-terminal Rossmann" evidence="11">
    <location>
        <begin position="3"/>
        <end position="183"/>
    </location>
</feature>
<feature type="binding site" evidence="9 10">
    <location>
        <position position="253"/>
    </location>
    <ligand>
        <name>substrate</name>
    </ligand>
</feature>
<gene>
    <name evidence="9 13" type="primary">ilvC</name>
    <name evidence="13" type="ORF">FNU79_12515</name>
</gene>
<dbReference type="PIRSF" id="PIRSF000116">
    <property type="entry name" value="IlvC_gammaproteo"/>
    <property type="match status" value="1"/>
</dbReference>
<reference evidence="13 14" key="1">
    <citation type="submission" date="2019-07" db="EMBL/GenBank/DDBJ databases">
        <title>Deinococcus detaillus sp. nov., isolated from humus soil in Antarctica.</title>
        <authorList>
            <person name="Zhang K."/>
        </authorList>
    </citation>
    <scope>NUCLEOTIDE SEQUENCE [LARGE SCALE GENOMIC DNA]</scope>
    <source>
        <strain evidence="13 14">H1</strain>
    </source>
</reference>
<feature type="domain" description="KARI C-terminal knotted" evidence="12">
    <location>
        <begin position="184"/>
        <end position="329"/>
    </location>
</feature>
<keyword evidence="6 9" id="KW-0460">Magnesium</keyword>
<dbReference type="Proteomes" id="UP000316092">
    <property type="component" value="Unassembled WGS sequence"/>
</dbReference>
<dbReference type="NCBIfam" id="NF004017">
    <property type="entry name" value="PRK05479.1"/>
    <property type="match status" value="1"/>
</dbReference>
<dbReference type="UniPathway" id="UPA00047">
    <property type="reaction ID" value="UER00056"/>
</dbReference>
<sequence length="336" mass="36575">MAAKMYYDKDVSLTPIEDKLIAIIGYGSQAHAHAQNLRDSGLNVVVGLRDGSSSKAKAEQAGLRVASIEDAVKEADVVMLLIPDENQPKTYAESIEPNLSAGKALAFGHGFNIHFGRIKPPADVDVFLVAPKGPGHMLRRVYADGAGMPSIFAVEQNASGNAREIALAYARGIGGTRAGVLETTFKEETETDLFGEQSVLCGGVTHLIQAGFETLVEAGYQPEIAYFETLHEVKLIVDLIYEKGFEGMRHSISNTAEFGDYVTGPRIITADTKATMKDVLTDIQSGKFAEKFIADAESGFPYMNEQRGKMRTHTLEVVGKELRDQMPFITKKELEV</sequence>
<comment type="catalytic activity">
    <reaction evidence="9">
        <text>(2R,3R)-2,3-dihydroxy-3-methylpentanoate + NADP(+) = (S)-2-ethyl-2-hydroxy-3-oxobutanoate + NADPH + H(+)</text>
        <dbReference type="Rhea" id="RHEA:13493"/>
        <dbReference type="ChEBI" id="CHEBI:15378"/>
        <dbReference type="ChEBI" id="CHEBI:49256"/>
        <dbReference type="ChEBI" id="CHEBI:49258"/>
        <dbReference type="ChEBI" id="CHEBI:57783"/>
        <dbReference type="ChEBI" id="CHEBI:58349"/>
        <dbReference type="EC" id="1.1.1.86"/>
    </reaction>
</comment>
<feature type="active site" evidence="9">
    <location>
        <position position="109"/>
    </location>
</feature>
<keyword evidence="7 9" id="KW-0560">Oxidoreductase</keyword>
<feature type="binding site" evidence="9 10">
    <location>
        <position position="192"/>
    </location>
    <ligand>
        <name>Mg(2+)</name>
        <dbReference type="ChEBI" id="CHEBI:18420"/>
        <label>2</label>
    </ligand>
</feature>
<dbReference type="InterPro" id="IPR014359">
    <property type="entry name" value="KARI_prok"/>
</dbReference>
<dbReference type="GO" id="GO:0009099">
    <property type="term" value="P:L-valine biosynthetic process"/>
    <property type="evidence" value="ECO:0007669"/>
    <property type="project" value="UniProtKB-UniRule"/>
</dbReference>
<dbReference type="PROSITE" id="PS51850">
    <property type="entry name" value="KARI_N"/>
    <property type="match status" value="1"/>
</dbReference>
<dbReference type="PROSITE" id="PS51851">
    <property type="entry name" value="KARI_C"/>
    <property type="match status" value="1"/>
</dbReference>
<keyword evidence="4 9" id="KW-0028">Amino-acid biosynthesis</keyword>
<dbReference type="Gene3D" id="3.40.50.720">
    <property type="entry name" value="NAD(P)-binding Rossmann-like Domain"/>
    <property type="match status" value="1"/>
</dbReference>
<dbReference type="GO" id="GO:0009097">
    <property type="term" value="P:isoleucine biosynthetic process"/>
    <property type="evidence" value="ECO:0007669"/>
    <property type="project" value="UniProtKB-UniRule"/>
</dbReference>
<feature type="binding site" evidence="9">
    <location>
        <begin position="26"/>
        <end position="29"/>
    </location>
    <ligand>
        <name>NADP(+)</name>
        <dbReference type="ChEBI" id="CHEBI:58349"/>
    </ligand>
</feature>
<dbReference type="InterPro" id="IPR000506">
    <property type="entry name" value="KARI_C"/>
</dbReference>
<dbReference type="RefSeq" id="WP_143721160.1">
    <property type="nucleotide sequence ID" value="NZ_VKDB01000014.1"/>
</dbReference>
<evidence type="ECO:0000259" key="11">
    <source>
        <dbReference type="PROSITE" id="PS51850"/>
    </source>
</evidence>